<keyword evidence="1" id="KW-0812">Transmembrane</keyword>
<keyword evidence="1" id="KW-0472">Membrane</keyword>
<dbReference type="RefSeq" id="XP_022302572.1">
    <property type="nucleotide sequence ID" value="XM_022446864.1"/>
</dbReference>
<gene>
    <name evidence="3" type="primary">LOC111110383</name>
</gene>
<feature type="transmembrane region" description="Helical" evidence="1">
    <location>
        <begin position="6"/>
        <end position="27"/>
    </location>
</feature>
<keyword evidence="1" id="KW-1133">Transmembrane helix</keyword>
<keyword evidence="2" id="KW-1185">Reference proteome</keyword>
<evidence type="ECO:0000256" key="1">
    <source>
        <dbReference type="SAM" id="Phobius"/>
    </source>
</evidence>
<proteinExistence type="predicted"/>
<dbReference type="GeneID" id="111110383"/>
<sequence>MASEELLTLLLGLLSAIIIGIITCYFLRRHHGRKSDVQCTFCSTTYRSVLELEIIEEKDPVTGLCVNRFNSKTER</sequence>
<evidence type="ECO:0000313" key="3">
    <source>
        <dbReference type="RefSeq" id="XP_022302572.1"/>
    </source>
</evidence>
<dbReference type="OrthoDB" id="6200979at2759"/>
<accession>A0A8B8BGS6</accession>
<organism evidence="2 3">
    <name type="scientific">Crassostrea virginica</name>
    <name type="common">Eastern oyster</name>
    <dbReference type="NCBI Taxonomy" id="6565"/>
    <lineage>
        <taxon>Eukaryota</taxon>
        <taxon>Metazoa</taxon>
        <taxon>Spiralia</taxon>
        <taxon>Lophotrochozoa</taxon>
        <taxon>Mollusca</taxon>
        <taxon>Bivalvia</taxon>
        <taxon>Autobranchia</taxon>
        <taxon>Pteriomorphia</taxon>
        <taxon>Ostreida</taxon>
        <taxon>Ostreoidea</taxon>
        <taxon>Ostreidae</taxon>
        <taxon>Crassostrea</taxon>
    </lineage>
</organism>
<name>A0A8B8BGS6_CRAVI</name>
<reference evidence="3" key="1">
    <citation type="submission" date="2025-08" db="UniProtKB">
        <authorList>
            <consortium name="RefSeq"/>
        </authorList>
    </citation>
    <scope>IDENTIFICATION</scope>
    <source>
        <tissue evidence="3">Whole sample</tissue>
    </source>
</reference>
<protein>
    <submittedName>
        <fullName evidence="3">Uncharacterized protein LOC111110383 isoform X2</fullName>
    </submittedName>
</protein>
<dbReference type="Proteomes" id="UP000694844">
    <property type="component" value="Chromosome 8"/>
</dbReference>
<dbReference type="AlphaFoldDB" id="A0A8B8BGS6"/>
<evidence type="ECO:0000313" key="2">
    <source>
        <dbReference type="Proteomes" id="UP000694844"/>
    </source>
</evidence>